<feature type="transmembrane region" description="Helical" evidence="8">
    <location>
        <begin position="102"/>
        <end position="124"/>
    </location>
</feature>
<dbReference type="OMA" id="MANAHVE"/>
<dbReference type="AlphaFoldDB" id="A0A5J4Z7H1"/>
<keyword evidence="6 8" id="KW-0472">Membrane</keyword>
<comment type="similarity">
    <text evidence="2">Belongs to the SLC29A/ENT transporter (TC 2.A.57) family.</text>
</comment>
<dbReference type="OrthoDB" id="427043at2759"/>
<feature type="compositionally biased region" description="Polar residues" evidence="7">
    <location>
        <begin position="29"/>
        <end position="42"/>
    </location>
</feature>
<accession>A0A5J4Z7H1</accession>
<feature type="transmembrane region" description="Helical" evidence="8">
    <location>
        <begin position="189"/>
        <end position="213"/>
    </location>
</feature>
<organism evidence="9 10">
    <name type="scientific">Porphyridium purpureum</name>
    <name type="common">Red alga</name>
    <name type="synonym">Porphyridium cruentum</name>
    <dbReference type="NCBI Taxonomy" id="35688"/>
    <lineage>
        <taxon>Eukaryota</taxon>
        <taxon>Rhodophyta</taxon>
        <taxon>Bangiophyceae</taxon>
        <taxon>Porphyridiales</taxon>
        <taxon>Porphyridiaceae</taxon>
        <taxon>Porphyridium</taxon>
    </lineage>
</organism>
<dbReference type="Pfam" id="PF01733">
    <property type="entry name" value="Nucleoside_tran"/>
    <property type="match status" value="1"/>
</dbReference>
<feature type="transmembrane region" description="Helical" evidence="8">
    <location>
        <begin position="465"/>
        <end position="489"/>
    </location>
</feature>
<keyword evidence="10" id="KW-1185">Reference proteome</keyword>
<dbReference type="Proteomes" id="UP000324585">
    <property type="component" value="Unassembled WGS sequence"/>
</dbReference>
<comment type="subcellular location">
    <subcellularLocation>
        <location evidence="1">Membrane</location>
        <topology evidence="1">Multi-pass membrane protein</topology>
    </subcellularLocation>
</comment>
<feature type="transmembrane region" description="Helical" evidence="8">
    <location>
        <begin position="265"/>
        <end position="286"/>
    </location>
</feature>
<evidence type="ECO:0000256" key="6">
    <source>
        <dbReference type="ARBA" id="ARBA00023136"/>
    </source>
</evidence>
<feature type="compositionally biased region" description="Low complexity" evidence="7">
    <location>
        <begin position="16"/>
        <end position="28"/>
    </location>
</feature>
<feature type="transmembrane region" description="Helical" evidence="8">
    <location>
        <begin position="394"/>
        <end position="413"/>
    </location>
</feature>
<feature type="transmembrane region" description="Helical" evidence="8">
    <location>
        <begin position="225"/>
        <end position="245"/>
    </location>
</feature>
<keyword evidence="4 8" id="KW-0812">Transmembrane</keyword>
<keyword evidence="5 8" id="KW-1133">Transmembrane helix</keyword>
<gene>
    <name evidence="9" type="ORF">FVE85_6358</name>
</gene>
<keyword evidence="3" id="KW-0813">Transport</keyword>
<feature type="transmembrane region" description="Helical" evidence="8">
    <location>
        <begin position="501"/>
        <end position="528"/>
    </location>
</feature>
<protein>
    <submittedName>
        <fullName evidence="9">Equilibrative nucleotide transporter 1</fullName>
    </submittedName>
</protein>
<feature type="region of interest" description="Disordered" evidence="7">
    <location>
        <begin position="1"/>
        <end position="74"/>
    </location>
</feature>
<feature type="transmembrane region" description="Helical" evidence="8">
    <location>
        <begin position="433"/>
        <end position="453"/>
    </location>
</feature>
<dbReference type="EMBL" id="VRMN01000001">
    <property type="protein sequence ID" value="KAA8498773.1"/>
    <property type="molecule type" value="Genomic_DNA"/>
</dbReference>
<feature type="transmembrane region" description="Helical" evidence="8">
    <location>
        <begin position="162"/>
        <end position="182"/>
    </location>
</feature>
<evidence type="ECO:0000256" key="1">
    <source>
        <dbReference type="ARBA" id="ARBA00004141"/>
    </source>
</evidence>
<sequence length="532" mass="56423">MDALSTQRACDEDAGSQRYSRGSGSGLSPQRQSALRSPVRQAQDQHGHSERGEQAARTLSHPRGGSSSSSISSSDRCSSLEALDCELDSGPSRLLSDRASHGIFLVLGIGILSPWNVLVAATSYLQSVHPGKPVEFAVAVFYFWPLFLSAAVIFLLQLRPGLLSSIAGGFVLFGIILMLLPVGAARSMFVLLLLVTVLSIADAFAQGALWAAAGIYGDDDFAPASALNVGMGIAGVLVLLVQALLSTSTKEVTTDSGGGGSVKAILVFFWSAAFFSFACAALFAYLRTQNLPFIRALQASRYSRQIDKAQAGERQSISYDDQREQVQGRLSISGISVVSRIRASWQLFLLMLPDAATVFSVFFVTLSLFPGVLVRCLQRAPERNLTLCFHHGKAWCAMTPGSATFVLILTFAVFDLVGKLLASPAVRLVSSRATLACALSRLGFVPLFALLFVHAGTMMTSALRVVSFLVMVALFAVSNGLLAGVAMLQGPKQVESDQRELAGFVMSFALMAGLACGSALGLAVASALMKET</sequence>
<reference evidence="10" key="1">
    <citation type="journal article" date="2019" name="Nat. Commun.">
        <title>Expansion of phycobilisome linker gene families in mesophilic red algae.</title>
        <authorList>
            <person name="Lee J."/>
            <person name="Kim D."/>
            <person name="Bhattacharya D."/>
            <person name="Yoon H.S."/>
        </authorList>
    </citation>
    <scope>NUCLEOTIDE SEQUENCE [LARGE SCALE GENOMIC DNA]</scope>
    <source>
        <strain evidence="10">CCMP 1328</strain>
    </source>
</reference>
<evidence type="ECO:0000256" key="3">
    <source>
        <dbReference type="ARBA" id="ARBA00022448"/>
    </source>
</evidence>
<feature type="transmembrane region" description="Helical" evidence="8">
    <location>
        <begin position="136"/>
        <end position="156"/>
    </location>
</feature>
<dbReference type="PRINTS" id="PR01130">
    <property type="entry name" value="DERENTRNSPRT"/>
</dbReference>
<name>A0A5J4Z7H1_PORPP</name>
<evidence type="ECO:0000256" key="5">
    <source>
        <dbReference type="ARBA" id="ARBA00022989"/>
    </source>
</evidence>
<evidence type="ECO:0000313" key="10">
    <source>
        <dbReference type="Proteomes" id="UP000324585"/>
    </source>
</evidence>
<comment type="caution">
    <text evidence="9">The sequence shown here is derived from an EMBL/GenBank/DDBJ whole genome shotgun (WGS) entry which is preliminary data.</text>
</comment>
<evidence type="ECO:0000256" key="7">
    <source>
        <dbReference type="SAM" id="MobiDB-lite"/>
    </source>
</evidence>
<dbReference type="InterPro" id="IPR002259">
    <property type="entry name" value="Eqnu_transpt"/>
</dbReference>
<evidence type="ECO:0000313" key="9">
    <source>
        <dbReference type="EMBL" id="KAA8498773.1"/>
    </source>
</evidence>
<evidence type="ECO:0000256" key="4">
    <source>
        <dbReference type="ARBA" id="ARBA00022692"/>
    </source>
</evidence>
<evidence type="ECO:0000256" key="8">
    <source>
        <dbReference type="SAM" id="Phobius"/>
    </source>
</evidence>
<feature type="transmembrane region" description="Helical" evidence="8">
    <location>
        <begin position="355"/>
        <end position="374"/>
    </location>
</feature>
<proteinExistence type="inferred from homology"/>
<dbReference type="PANTHER" id="PTHR10332:SF10">
    <property type="entry name" value="EQUILIBRATIVE NUCLEOSIDE TRANSPORTER 4"/>
    <property type="match status" value="1"/>
</dbReference>
<dbReference type="PANTHER" id="PTHR10332">
    <property type="entry name" value="EQUILIBRATIVE NUCLEOSIDE TRANSPORTER"/>
    <property type="match status" value="1"/>
</dbReference>
<dbReference type="GO" id="GO:0005337">
    <property type="term" value="F:nucleoside transmembrane transporter activity"/>
    <property type="evidence" value="ECO:0007669"/>
    <property type="project" value="InterPro"/>
</dbReference>
<evidence type="ECO:0000256" key="2">
    <source>
        <dbReference type="ARBA" id="ARBA00007965"/>
    </source>
</evidence>
<dbReference type="GO" id="GO:0005886">
    <property type="term" value="C:plasma membrane"/>
    <property type="evidence" value="ECO:0007669"/>
    <property type="project" value="TreeGrafter"/>
</dbReference>
<feature type="compositionally biased region" description="Basic and acidic residues" evidence="7">
    <location>
        <begin position="43"/>
        <end position="54"/>
    </location>
</feature>